<gene>
    <name evidence="2" type="ORF">H8718_06745</name>
</gene>
<evidence type="ECO:0000313" key="3">
    <source>
        <dbReference type="Proteomes" id="UP000655830"/>
    </source>
</evidence>
<name>A0A926EF86_9FIRM</name>
<dbReference type="Pfam" id="PF02811">
    <property type="entry name" value="PHP"/>
    <property type="match status" value="1"/>
</dbReference>
<dbReference type="RefSeq" id="WP_249332365.1">
    <property type="nucleotide sequence ID" value="NZ_JACRSY010000008.1"/>
</dbReference>
<proteinExistence type="predicted"/>
<reference evidence="2" key="1">
    <citation type="submission" date="2020-08" db="EMBL/GenBank/DDBJ databases">
        <title>Genome public.</title>
        <authorList>
            <person name="Liu C."/>
            <person name="Sun Q."/>
        </authorList>
    </citation>
    <scope>NUCLEOTIDE SEQUENCE</scope>
    <source>
        <strain evidence="2">NSJ-12</strain>
    </source>
</reference>
<dbReference type="EMBL" id="JACRSY010000008">
    <property type="protein sequence ID" value="MBC8579223.1"/>
    <property type="molecule type" value="Genomic_DNA"/>
</dbReference>
<organism evidence="2 3">
    <name type="scientific">Zhenhengia yiwuensis</name>
    <dbReference type="NCBI Taxonomy" id="2763666"/>
    <lineage>
        <taxon>Bacteria</taxon>
        <taxon>Bacillati</taxon>
        <taxon>Bacillota</taxon>
        <taxon>Clostridia</taxon>
        <taxon>Lachnospirales</taxon>
        <taxon>Lachnospiraceae</taxon>
        <taxon>Zhenhengia</taxon>
    </lineage>
</organism>
<feature type="domain" description="Polymerase/histidinol phosphatase N-terminal" evidence="1">
    <location>
        <begin position="3"/>
        <end position="68"/>
    </location>
</feature>
<dbReference type="Gene3D" id="1.10.150.650">
    <property type="match status" value="1"/>
</dbReference>
<evidence type="ECO:0000313" key="2">
    <source>
        <dbReference type="EMBL" id="MBC8579223.1"/>
    </source>
</evidence>
<dbReference type="Gene3D" id="3.20.20.140">
    <property type="entry name" value="Metal-dependent hydrolases"/>
    <property type="match status" value="1"/>
</dbReference>
<dbReference type="GO" id="GO:0004534">
    <property type="term" value="F:5'-3' RNA exonuclease activity"/>
    <property type="evidence" value="ECO:0007669"/>
    <property type="project" value="TreeGrafter"/>
</dbReference>
<dbReference type="InterPro" id="IPR052018">
    <property type="entry name" value="PHP_domain"/>
</dbReference>
<dbReference type="InterPro" id="IPR004013">
    <property type="entry name" value="PHP_dom"/>
</dbReference>
<dbReference type="SMART" id="SM00481">
    <property type="entry name" value="POLIIIAc"/>
    <property type="match status" value="1"/>
</dbReference>
<dbReference type="Proteomes" id="UP000655830">
    <property type="component" value="Unassembled WGS sequence"/>
</dbReference>
<dbReference type="GO" id="GO:0035312">
    <property type="term" value="F:5'-3' DNA exonuclease activity"/>
    <property type="evidence" value="ECO:0007669"/>
    <property type="project" value="TreeGrafter"/>
</dbReference>
<dbReference type="InterPro" id="IPR003141">
    <property type="entry name" value="Pol/His_phosphatase_N"/>
</dbReference>
<dbReference type="PANTHER" id="PTHR42924">
    <property type="entry name" value="EXONUCLEASE"/>
    <property type="match status" value="1"/>
</dbReference>
<comment type="caution">
    <text evidence="2">The sequence shown here is derived from an EMBL/GenBank/DDBJ whole genome shotgun (WGS) entry which is preliminary data.</text>
</comment>
<dbReference type="CDD" id="cd07438">
    <property type="entry name" value="PHP_HisPPase_AMP"/>
    <property type="match status" value="1"/>
</dbReference>
<keyword evidence="3" id="KW-1185">Reference proteome</keyword>
<evidence type="ECO:0000259" key="1">
    <source>
        <dbReference type="SMART" id="SM00481"/>
    </source>
</evidence>
<sequence length="279" mass="32275">MKVDMHMHTYFSDGTMSPEEIVQKAKTREVGILAITDHNKLESWEELQKAAAKEGIIPIRGVEINAAYKDKVLHLLAYGFEDHTKLFELIDLADREMQRMSDDLIVNLSKIDERVSLEDFNAYEYDRRKGGWKGLHYLLERGLTTKLFEGFRFYREYGCDFPEYHFPAIEELCKNIKEAGGYSVLAHPMSYFKELNEGELIAVLEDLRSKGLTGIECYYPTHSERMTQTCVDFCKKYNMLITTGSDEHGEFGKEAKTLDQTIGCMNIHRDMINIEPLLK</sequence>
<dbReference type="SUPFAM" id="SSF89550">
    <property type="entry name" value="PHP domain-like"/>
    <property type="match status" value="1"/>
</dbReference>
<dbReference type="PANTHER" id="PTHR42924:SF3">
    <property type="entry name" value="POLYMERASE_HISTIDINOL PHOSPHATASE N-TERMINAL DOMAIN-CONTAINING PROTEIN"/>
    <property type="match status" value="1"/>
</dbReference>
<dbReference type="InterPro" id="IPR016195">
    <property type="entry name" value="Pol/histidinol_Pase-like"/>
</dbReference>
<protein>
    <submittedName>
        <fullName evidence="2">PHP domain-containing protein</fullName>
    </submittedName>
</protein>
<accession>A0A926EF86</accession>
<dbReference type="AlphaFoldDB" id="A0A926EF86"/>